<dbReference type="AlphaFoldDB" id="A0A3B0SWI4"/>
<name>A0A3B0SWI4_9ZZZZ</name>
<accession>A0A3B0SWI4</accession>
<reference evidence="1" key="1">
    <citation type="submission" date="2018-06" db="EMBL/GenBank/DDBJ databases">
        <authorList>
            <person name="Zhirakovskaya E."/>
        </authorList>
    </citation>
    <scope>NUCLEOTIDE SEQUENCE</scope>
</reference>
<sequence length="39" mass="4169">MQGGTRAREHEVAATCAWFSRTALVGFFGPPFRGDGRGA</sequence>
<protein>
    <submittedName>
        <fullName evidence="1">Uncharacterized protein</fullName>
    </submittedName>
</protein>
<proteinExistence type="predicted"/>
<evidence type="ECO:0000313" key="1">
    <source>
        <dbReference type="EMBL" id="VAW08860.1"/>
    </source>
</evidence>
<gene>
    <name evidence="1" type="ORF">MNBD_ACTINO01-252</name>
</gene>
<dbReference type="EMBL" id="UOEI01000646">
    <property type="protein sequence ID" value="VAW08860.1"/>
    <property type="molecule type" value="Genomic_DNA"/>
</dbReference>
<organism evidence="1">
    <name type="scientific">hydrothermal vent metagenome</name>
    <dbReference type="NCBI Taxonomy" id="652676"/>
    <lineage>
        <taxon>unclassified sequences</taxon>
        <taxon>metagenomes</taxon>
        <taxon>ecological metagenomes</taxon>
    </lineage>
</organism>